<dbReference type="InterPro" id="IPR051606">
    <property type="entry name" value="Polyketide_Oxido-like"/>
</dbReference>
<dbReference type="GO" id="GO:0042602">
    <property type="term" value="F:riboflavin reductase (NADPH) activity"/>
    <property type="evidence" value="ECO:0007669"/>
    <property type="project" value="TreeGrafter"/>
</dbReference>
<sequence length="229" mass="25279">MICGSIDAPWSKRFYLRALLGCRKMKKIVIFGSTGVTGLCAVEAAVKKGLQVCAFLRDPAKLSDHLKDKVEIFKGDVLEPDSVANAVEGNDGVVVTLGTRSSLEPTSDLSEGLKNILDAMRAKNVKNIAVCMSAFLFYEPDKVPEKFIPLTDDHRRMYEALKESGLNWVAVFPPHISEDPSREIIVEINPQKSPGRAISKWDLGAFMVDAVFESKYYQSVIGLCNVPKQ</sequence>
<evidence type="ECO:0000313" key="2">
    <source>
        <dbReference type="EMBL" id="CAG5004337.1"/>
    </source>
</evidence>
<accession>A0A8S3X5P6</accession>
<proteinExistence type="predicted"/>
<dbReference type="InterPro" id="IPR016040">
    <property type="entry name" value="NAD(P)-bd_dom"/>
</dbReference>
<dbReference type="PANTHER" id="PTHR43355">
    <property type="entry name" value="FLAVIN REDUCTASE (NADPH)"/>
    <property type="match status" value="1"/>
</dbReference>
<organism evidence="2 3">
    <name type="scientific">Parnassius apollo</name>
    <name type="common">Apollo butterfly</name>
    <name type="synonym">Papilio apollo</name>
    <dbReference type="NCBI Taxonomy" id="110799"/>
    <lineage>
        <taxon>Eukaryota</taxon>
        <taxon>Metazoa</taxon>
        <taxon>Ecdysozoa</taxon>
        <taxon>Arthropoda</taxon>
        <taxon>Hexapoda</taxon>
        <taxon>Insecta</taxon>
        <taxon>Pterygota</taxon>
        <taxon>Neoptera</taxon>
        <taxon>Endopterygota</taxon>
        <taxon>Lepidoptera</taxon>
        <taxon>Glossata</taxon>
        <taxon>Ditrysia</taxon>
        <taxon>Papilionoidea</taxon>
        <taxon>Papilionidae</taxon>
        <taxon>Parnassiinae</taxon>
        <taxon>Parnassini</taxon>
        <taxon>Parnassius</taxon>
        <taxon>Parnassius</taxon>
    </lineage>
</organism>
<keyword evidence="3" id="KW-1185">Reference proteome</keyword>
<dbReference type="PANTHER" id="PTHR43355:SF2">
    <property type="entry name" value="FLAVIN REDUCTASE (NADPH)"/>
    <property type="match status" value="1"/>
</dbReference>
<feature type="domain" description="NAD(P)-binding" evidence="1">
    <location>
        <begin position="32"/>
        <end position="212"/>
    </location>
</feature>
<evidence type="ECO:0000313" key="3">
    <source>
        <dbReference type="Proteomes" id="UP000691718"/>
    </source>
</evidence>
<name>A0A8S3X5P6_PARAO</name>
<dbReference type="EMBL" id="CAJQZP010000975">
    <property type="protein sequence ID" value="CAG5004337.1"/>
    <property type="molecule type" value="Genomic_DNA"/>
</dbReference>
<dbReference type="CDD" id="cd05244">
    <property type="entry name" value="BVR-B_like_SDR_a"/>
    <property type="match status" value="1"/>
</dbReference>
<comment type="caution">
    <text evidence="2">The sequence shown here is derived from an EMBL/GenBank/DDBJ whole genome shotgun (WGS) entry which is preliminary data.</text>
</comment>
<gene>
    <name evidence="2" type="ORF">PAPOLLO_LOCUS14371</name>
</gene>
<dbReference type="GO" id="GO:0004074">
    <property type="term" value="F:biliverdin reductase [NAD(P)H] activity"/>
    <property type="evidence" value="ECO:0007669"/>
    <property type="project" value="TreeGrafter"/>
</dbReference>
<dbReference type="AlphaFoldDB" id="A0A8S3X5P6"/>
<reference evidence="2" key="1">
    <citation type="submission" date="2021-04" db="EMBL/GenBank/DDBJ databases">
        <authorList>
            <person name="Tunstrom K."/>
        </authorList>
    </citation>
    <scope>NUCLEOTIDE SEQUENCE</scope>
</reference>
<evidence type="ECO:0000259" key="1">
    <source>
        <dbReference type="Pfam" id="PF13460"/>
    </source>
</evidence>
<dbReference type="Proteomes" id="UP000691718">
    <property type="component" value="Unassembled WGS sequence"/>
</dbReference>
<protein>
    <submittedName>
        <fullName evidence="2">(apollo) hypothetical protein</fullName>
    </submittedName>
</protein>
<dbReference type="OrthoDB" id="419598at2759"/>
<dbReference type="Pfam" id="PF13460">
    <property type="entry name" value="NAD_binding_10"/>
    <property type="match status" value="1"/>
</dbReference>